<feature type="domain" description="DOG1" evidence="10">
    <location>
        <begin position="175"/>
        <end position="311"/>
    </location>
</feature>
<evidence type="ECO:0000259" key="9">
    <source>
        <dbReference type="PROSITE" id="PS50217"/>
    </source>
</evidence>
<keyword evidence="3" id="KW-0805">Transcription regulation</keyword>
<dbReference type="InterPro" id="IPR004827">
    <property type="entry name" value="bZIP"/>
</dbReference>
<dbReference type="GO" id="GO:0003700">
    <property type="term" value="F:DNA-binding transcription factor activity"/>
    <property type="evidence" value="ECO:0007669"/>
    <property type="project" value="InterPro"/>
</dbReference>
<protein>
    <recommendedName>
        <fullName evidence="13">BZIP domain-containing protein</fullName>
    </recommendedName>
</protein>
<evidence type="ECO:0000313" key="12">
    <source>
        <dbReference type="Proteomes" id="UP000000768"/>
    </source>
</evidence>
<dbReference type="Pfam" id="PF14144">
    <property type="entry name" value="DOG1"/>
    <property type="match status" value="1"/>
</dbReference>
<accession>A0A1B6QKQ0</accession>
<dbReference type="PROSITE" id="PS51806">
    <property type="entry name" value="DOG1"/>
    <property type="match status" value="1"/>
</dbReference>
<dbReference type="EMBL" id="CM000760">
    <property type="protein sequence ID" value="KXG38496.1"/>
    <property type="molecule type" value="Genomic_DNA"/>
</dbReference>
<evidence type="ECO:0000256" key="4">
    <source>
        <dbReference type="ARBA" id="ARBA00023125"/>
    </source>
</evidence>
<keyword evidence="4" id="KW-0238">DNA-binding</keyword>
<keyword evidence="12" id="KW-1185">Reference proteome</keyword>
<evidence type="ECO:0000313" key="11">
    <source>
        <dbReference type="EMBL" id="KXG38496.1"/>
    </source>
</evidence>
<dbReference type="OMA" id="ELDYTRW"/>
<evidence type="ECO:0008006" key="13">
    <source>
        <dbReference type="Google" id="ProtNLM"/>
    </source>
</evidence>
<dbReference type="PROSITE" id="PS00036">
    <property type="entry name" value="BZIP_BASIC"/>
    <property type="match status" value="1"/>
</dbReference>
<sequence length="311" mass="34461">MGIYERQRHLVAAGVSVWGEPFRPDADALPLSAVVPTVTLVTTPAPPLDVVEAEEVKFGKHQLLQAQQYDVPPQVEEEAAPAPPPPSSDSFGHDHDHDAARPRDKIQRRLAQNREAARKSRLRKKAYIQNLETSRMKLAQLEQELTMARRQQQHGAYGVGEGGVAAATAAVDPRVAAFELDYTRWVEEQGRQATELRAALQSHAPEVQLRVLVDAGLAHYGALFQAKAQAAQSDAFFVLSGVWRAPAERFFLWIGGFRPFELLKVLAPRLDPLMDHQAAEVRKLILTRRQAARGLLALADYGQRLRALSSL</sequence>
<keyword evidence="5" id="KW-0804">Transcription</keyword>
<dbReference type="Gramene" id="KXG38496">
    <property type="protein sequence ID" value="KXG38496"/>
    <property type="gene ID" value="SORBI_3001G243800"/>
</dbReference>
<comment type="subcellular location">
    <subcellularLocation>
        <location evidence="1">Nucleus</location>
    </subcellularLocation>
</comment>
<evidence type="ECO:0000256" key="2">
    <source>
        <dbReference type="ARBA" id="ARBA00007163"/>
    </source>
</evidence>
<evidence type="ECO:0000256" key="6">
    <source>
        <dbReference type="ARBA" id="ARBA00023242"/>
    </source>
</evidence>
<dbReference type="Proteomes" id="UP000000768">
    <property type="component" value="Chromosome 1"/>
</dbReference>
<keyword evidence="7" id="KW-0175">Coiled coil</keyword>
<comment type="similarity">
    <text evidence="2">Belongs to the bZIP family.</text>
</comment>
<dbReference type="FunFam" id="1.20.5.170:FF:000019">
    <property type="entry name" value="BZIP family transcription factor"/>
    <property type="match status" value="1"/>
</dbReference>
<dbReference type="GO" id="GO:0043565">
    <property type="term" value="F:sequence-specific DNA binding"/>
    <property type="evidence" value="ECO:0007669"/>
    <property type="project" value="InterPro"/>
</dbReference>
<evidence type="ECO:0000259" key="10">
    <source>
        <dbReference type="PROSITE" id="PS51806"/>
    </source>
</evidence>
<dbReference type="GO" id="GO:0006351">
    <property type="term" value="P:DNA-templated transcription"/>
    <property type="evidence" value="ECO:0007669"/>
    <property type="project" value="InterPro"/>
</dbReference>
<evidence type="ECO:0000256" key="1">
    <source>
        <dbReference type="ARBA" id="ARBA00004123"/>
    </source>
</evidence>
<dbReference type="InterPro" id="IPR046347">
    <property type="entry name" value="bZIP_sf"/>
</dbReference>
<dbReference type="PROSITE" id="PS50217">
    <property type="entry name" value="BZIP"/>
    <property type="match status" value="1"/>
</dbReference>
<dbReference type="Gene3D" id="1.20.5.170">
    <property type="match status" value="1"/>
</dbReference>
<dbReference type="SMART" id="SM00338">
    <property type="entry name" value="BRLZ"/>
    <property type="match status" value="1"/>
</dbReference>
<keyword evidence="6" id="KW-0539">Nucleus</keyword>
<dbReference type="AlphaFoldDB" id="A0A1B6QKQ0"/>
<dbReference type="PANTHER" id="PTHR45693">
    <property type="entry name" value="TRANSCRIPTION FACTOR TGA9"/>
    <property type="match status" value="1"/>
</dbReference>
<dbReference type="Pfam" id="PF00170">
    <property type="entry name" value="bZIP_1"/>
    <property type="match status" value="1"/>
</dbReference>
<reference evidence="12" key="2">
    <citation type="journal article" date="2018" name="Plant J.">
        <title>The Sorghum bicolor reference genome: improved assembly, gene annotations, a transcriptome atlas, and signatures of genome organization.</title>
        <authorList>
            <person name="McCormick R.F."/>
            <person name="Truong S.K."/>
            <person name="Sreedasyam A."/>
            <person name="Jenkins J."/>
            <person name="Shu S."/>
            <person name="Sims D."/>
            <person name="Kennedy M."/>
            <person name="Amirebrahimi M."/>
            <person name="Weers B.D."/>
            <person name="McKinley B."/>
            <person name="Mattison A."/>
            <person name="Morishige D.T."/>
            <person name="Grimwood J."/>
            <person name="Schmutz J."/>
            <person name="Mullet J.E."/>
        </authorList>
    </citation>
    <scope>NUCLEOTIDE SEQUENCE [LARGE SCALE GENOMIC DNA]</scope>
    <source>
        <strain evidence="12">cv. BTx623</strain>
    </source>
</reference>
<organism evidence="11 12">
    <name type="scientific">Sorghum bicolor</name>
    <name type="common">Sorghum</name>
    <name type="synonym">Sorghum vulgare</name>
    <dbReference type="NCBI Taxonomy" id="4558"/>
    <lineage>
        <taxon>Eukaryota</taxon>
        <taxon>Viridiplantae</taxon>
        <taxon>Streptophyta</taxon>
        <taxon>Embryophyta</taxon>
        <taxon>Tracheophyta</taxon>
        <taxon>Spermatophyta</taxon>
        <taxon>Magnoliopsida</taxon>
        <taxon>Liliopsida</taxon>
        <taxon>Poales</taxon>
        <taxon>Poaceae</taxon>
        <taxon>PACMAD clade</taxon>
        <taxon>Panicoideae</taxon>
        <taxon>Andropogonodae</taxon>
        <taxon>Andropogoneae</taxon>
        <taxon>Sorghinae</taxon>
        <taxon>Sorghum</taxon>
    </lineage>
</organism>
<evidence type="ECO:0000256" key="5">
    <source>
        <dbReference type="ARBA" id="ARBA00023163"/>
    </source>
</evidence>
<dbReference type="GO" id="GO:0005634">
    <property type="term" value="C:nucleus"/>
    <property type="evidence" value="ECO:0007669"/>
    <property type="project" value="UniProtKB-SubCell"/>
</dbReference>
<dbReference type="InParanoid" id="A0A1B6QKQ0"/>
<feature type="coiled-coil region" evidence="7">
    <location>
        <begin position="124"/>
        <end position="151"/>
    </location>
</feature>
<reference evidence="11 12" key="1">
    <citation type="journal article" date="2009" name="Nature">
        <title>The Sorghum bicolor genome and the diversification of grasses.</title>
        <authorList>
            <person name="Paterson A.H."/>
            <person name="Bowers J.E."/>
            <person name="Bruggmann R."/>
            <person name="Dubchak I."/>
            <person name="Grimwood J."/>
            <person name="Gundlach H."/>
            <person name="Haberer G."/>
            <person name="Hellsten U."/>
            <person name="Mitros T."/>
            <person name="Poliakov A."/>
            <person name="Schmutz J."/>
            <person name="Spannagl M."/>
            <person name="Tang H."/>
            <person name="Wang X."/>
            <person name="Wicker T."/>
            <person name="Bharti A.K."/>
            <person name="Chapman J."/>
            <person name="Feltus F.A."/>
            <person name="Gowik U."/>
            <person name="Grigoriev I.V."/>
            <person name="Lyons E."/>
            <person name="Maher C.A."/>
            <person name="Martis M."/>
            <person name="Narechania A."/>
            <person name="Otillar R.P."/>
            <person name="Penning B.W."/>
            <person name="Salamov A.A."/>
            <person name="Wang Y."/>
            <person name="Zhang L."/>
            <person name="Carpita N.C."/>
            <person name="Freeling M."/>
            <person name="Gingle A.R."/>
            <person name="Hash C.T."/>
            <person name="Keller B."/>
            <person name="Klein P."/>
            <person name="Kresovich S."/>
            <person name="McCann M.C."/>
            <person name="Ming R."/>
            <person name="Peterson D.G."/>
            <person name="Mehboob-ur-Rahman"/>
            <person name="Ware D."/>
            <person name="Westhoff P."/>
            <person name="Mayer K.F."/>
            <person name="Messing J."/>
            <person name="Rokhsar D.S."/>
        </authorList>
    </citation>
    <scope>NUCLEOTIDE SEQUENCE [LARGE SCALE GENOMIC DNA]</scope>
    <source>
        <strain evidence="12">cv. BTx623</strain>
    </source>
</reference>
<name>A0A1B6QKQ0_SORBI</name>
<evidence type="ECO:0000256" key="8">
    <source>
        <dbReference type="SAM" id="MobiDB-lite"/>
    </source>
</evidence>
<evidence type="ECO:0000256" key="3">
    <source>
        <dbReference type="ARBA" id="ARBA00023015"/>
    </source>
</evidence>
<proteinExistence type="inferred from homology"/>
<dbReference type="OrthoDB" id="2015618at2759"/>
<feature type="domain" description="BZIP" evidence="9">
    <location>
        <begin position="103"/>
        <end position="145"/>
    </location>
</feature>
<gene>
    <name evidence="11" type="ORF">SORBI_3001G243800</name>
</gene>
<feature type="region of interest" description="Disordered" evidence="8">
    <location>
        <begin position="73"/>
        <end position="99"/>
    </location>
</feature>
<dbReference type="PANTHER" id="PTHR45693:SF31">
    <property type="entry name" value="TRANSCRIPTION FACTOR TGAL10"/>
    <property type="match status" value="1"/>
</dbReference>
<evidence type="ECO:0000256" key="7">
    <source>
        <dbReference type="SAM" id="Coils"/>
    </source>
</evidence>
<dbReference type="STRING" id="4558.A0A1B6QKQ0"/>
<dbReference type="SUPFAM" id="SSF57959">
    <property type="entry name" value="Leucine zipper domain"/>
    <property type="match status" value="1"/>
</dbReference>
<dbReference type="InterPro" id="IPR025422">
    <property type="entry name" value="TGA_domain"/>
</dbReference>